<dbReference type="RefSeq" id="WP_379856012.1">
    <property type="nucleotide sequence ID" value="NZ_JBHZPZ010000024.1"/>
</dbReference>
<dbReference type="PANTHER" id="PTHR43394">
    <property type="entry name" value="ATP-DEPENDENT PERMEASE MDL1, MITOCHONDRIAL"/>
    <property type="match status" value="1"/>
</dbReference>
<keyword evidence="6 7" id="KW-0472">Membrane</keyword>
<dbReference type="PANTHER" id="PTHR43394:SF1">
    <property type="entry name" value="ATP-BINDING CASSETTE SUB-FAMILY B MEMBER 10, MITOCHONDRIAL"/>
    <property type="match status" value="1"/>
</dbReference>
<keyword evidence="3" id="KW-0547">Nucleotide-binding</keyword>
<dbReference type="Proteomes" id="UP001600109">
    <property type="component" value="Unassembled WGS sequence"/>
</dbReference>
<accession>A0ABW6HZG3</accession>
<dbReference type="PROSITE" id="PS50929">
    <property type="entry name" value="ABC_TM1F"/>
    <property type="match status" value="1"/>
</dbReference>
<comment type="subcellular location">
    <subcellularLocation>
        <location evidence="1">Cell membrane</location>
        <topology evidence="1">Multi-pass membrane protein</topology>
    </subcellularLocation>
</comment>
<dbReference type="InterPro" id="IPR036640">
    <property type="entry name" value="ABC1_TM_sf"/>
</dbReference>
<evidence type="ECO:0000256" key="6">
    <source>
        <dbReference type="ARBA" id="ARBA00023136"/>
    </source>
</evidence>
<dbReference type="PROSITE" id="PS00211">
    <property type="entry name" value="ABC_TRANSPORTER_1"/>
    <property type="match status" value="1"/>
</dbReference>
<feature type="domain" description="ABC transporter" evidence="8">
    <location>
        <begin position="343"/>
        <end position="578"/>
    </location>
</feature>
<name>A0ABW6HZG3_9FLAO</name>
<dbReference type="SMART" id="SM00382">
    <property type="entry name" value="AAA"/>
    <property type="match status" value="1"/>
</dbReference>
<feature type="transmembrane region" description="Helical" evidence="7">
    <location>
        <begin position="142"/>
        <end position="161"/>
    </location>
</feature>
<dbReference type="Gene3D" id="3.40.50.300">
    <property type="entry name" value="P-loop containing nucleotide triphosphate hydrolases"/>
    <property type="match status" value="1"/>
</dbReference>
<evidence type="ECO:0000256" key="2">
    <source>
        <dbReference type="ARBA" id="ARBA00022692"/>
    </source>
</evidence>
<dbReference type="SUPFAM" id="SSF90123">
    <property type="entry name" value="ABC transporter transmembrane region"/>
    <property type="match status" value="1"/>
</dbReference>
<evidence type="ECO:0000256" key="7">
    <source>
        <dbReference type="SAM" id="Phobius"/>
    </source>
</evidence>
<dbReference type="InterPro" id="IPR011527">
    <property type="entry name" value="ABC1_TM_dom"/>
</dbReference>
<feature type="domain" description="ABC transmembrane type-1" evidence="9">
    <location>
        <begin position="20"/>
        <end position="311"/>
    </location>
</feature>
<evidence type="ECO:0000256" key="3">
    <source>
        <dbReference type="ARBA" id="ARBA00022741"/>
    </source>
</evidence>
<evidence type="ECO:0000259" key="8">
    <source>
        <dbReference type="PROSITE" id="PS50893"/>
    </source>
</evidence>
<keyword evidence="2 7" id="KW-0812">Transmembrane</keyword>
<dbReference type="CDD" id="cd18541">
    <property type="entry name" value="ABC_6TM_TmrB_like"/>
    <property type="match status" value="1"/>
</dbReference>
<comment type="caution">
    <text evidence="10">The sequence shown here is derived from an EMBL/GenBank/DDBJ whole genome shotgun (WGS) entry which is preliminary data.</text>
</comment>
<dbReference type="Pfam" id="PF00664">
    <property type="entry name" value="ABC_membrane"/>
    <property type="match status" value="1"/>
</dbReference>
<dbReference type="InterPro" id="IPR017871">
    <property type="entry name" value="ABC_transporter-like_CS"/>
</dbReference>
<keyword evidence="5 7" id="KW-1133">Transmembrane helix</keyword>
<keyword evidence="4 10" id="KW-0067">ATP-binding</keyword>
<dbReference type="Pfam" id="PF00005">
    <property type="entry name" value="ABC_tran"/>
    <property type="match status" value="1"/>
</dbReference>
<feature type="transmembrane region" description="Helical" evidence="7">
    <location>
        <begin position="167"/>
        <end position="185"/>
    </location>
</feature>
<evidence type="ECO:0000259" key="9">
    <source>
        <dbReference type="PROSITE" id="PS50929"/>
    </source>
</evidence>
<gene>
    <name evidence="10" type="ORF">ACFX5E_15155</name>
</gene>
<reference evidence="10 11" key="1">
    <citation type="submission" date="2024-06" db="EMBL/GenBank/DDBJ databases">
        <title>Flavobacterium spp. isolated from glacier.</title>
        <authorList>
            <person name="Han D."/>
        </authorList>
    </citation>
    <scope>NUCLEOTIDE SEQUENCE [LARGE SCALE GENOMIC DNA]</scope>
    <source>
        <strain evidence="10 11">LS2P90</strain>
    </source>
</reference>
<feature type="transmembrane region" description="Helical" evidence="7">
    <location>
        <begin position="64"/>
        <end position="84"/>
    </location>
</feature>
<dbReference type="InterPro" id="IPR003439">
    <property type="entry name" value="ABC_transporter-like_ATP-bd"/>
</dbReference>
<dbReference type="SUPFAM" id="SSF52540">
    <property type="entry name" value="P-loop containing nucleoside triphosphate hydrolases"/>
    <property type="match status" value="1"/>
</dbReference>
<sequence length="586" mass="66094">MKELRYLNKYFVKYKYSFSLGIIFTIIAQIFSLFTPKLISKSFKVIESFSKDKNVAISVIREELISNILLIIATTMIAGFLTFLMRQTLIVMSRHIEFDLKNEVFRQYENLSQNFYKQNRTGDLMNRISEDVSKVRMYVGPAVMYTINTFIRFTIVIVYMYNVSPRLTLYTILPLPILSYCIFRLSSEINKRSTIFQQYLSKVSSFSQEIFSGIRVIKAYSLENQHQNNMVDLANESKSKSLNLAKVQSLFGPLMLALIGISNLVVIYFGGLMYIDGTIKSIGTIAEFILYVNMLTWPVASLGWVSSMVQEAEASQKRLNEFLKIEPEIKNNNPNKSIIGGTISFENVSYTYEDTNIEALKNVTFTVKKGETVAILGKTGSGKSTISSLISRLYEVTAGKINIDGNEISTVNLYDLRNSIAIVPQDAFLFSDSIKNNIKFGKENATDEEVILAAKNAVVHDNIIGFNKQYDTILGERGITLSGGQKQRVSIARAIIKNPPILLFDDCLSAVDTETEEAILNNLSEICKDKTTIIVSHRVSSAKNADNIIILEDGKIIQQGSHNQLINQEGYYASLYLKQLSEKELL</sequence>
<evidence type="ECO:0000256" key="1">
    <source>
        <dbReference type="ARBA" id="ARBA00004651"/>
    </source>
</evidence>
<protein>
    <submittedName>
        <fullName evidence="10">ABC transporter ATP-binding protein</fullName>
    </submittedName>
</protein>
<organism evidence="10 11">
    <name type="scientific">Flavobacterium xylosi</name>
    <dbReference type="NCBI Taxonomy" id="3230415"/>
    <lineage>
        <taxon>Bacteria</taxon>
        <taxon>Pseudomonadati</taxon>
        <taxon>Bacteroidota</taxon>
        <taxon>Flavobacteriia</taxon>
        <taxon>Flavobacteriales</taxon>
        <taxon>Flavobacteriaceae</taxon>
        <taxon>Flavobacterium</taxon>
    </lineage>
</organism>
<dbReference type="InterPro" id="IPR003593">
    <property type="entry name" value="AAA+_ATPase"/>
</dbReference>
<evidence type="ECO:0000256" key="4">
    <source>
        <dbReference type="ARBA" id="ARBA00022840"/>
    </source>
</evidence>
<dbReference type="EMBL" id="JBHZPZ010000024">
    <property type="protein sequence ID" value="MFE3869401.1"/>
    <property type="molecule type" value="Genomic_DNA"/>
</dbReference>
<evidence type="ECO:0000313" key="11">
    <source>
        <dbReference type="Proteomes" id="UP001600109"/>
    </source>
</evidence>
<feature type="transmembrane region" description="Helical" evidence="7">
    <location>
        <begin position="250"/>
        <end position="269"/>
    </location>
</feature>
<dbReference type="InterPro" id="IPR027417">
    <property type="entry name" value="P-loop_NTPase"/>
</dbReference>
<dbReference type="Gene3D" id="1.20.1560.10">
    <property type="entry name" value="ABC transporter type 1, transmembrane domain"/>
    <property type="match status" value="1"/>
</dbReference>
<evidence type="ECO:0000313" key="10">
    <source>
        <dbReference type="EMBL" id="MFE3869401.1"/>
    </source>
</evidence>
<proteinExistence type="predicted"/>
<feature type="transmembrane region" description="Helical" evidence="7">
    <location>
        <begin position="12"/>
        <end position="34"/>
    </location>
</feature>
<keyword evidence="11" id="KW-1185">Reference proteome</keyword>
<dbReference type="InterPro" id="IPR039421">
    <property type="entry name" value="Type_1_exporter"/>
</dbReference>
<dbReference type="GO" id="GO:0005524">
    <property type="term" value="F:ATP binding"/>
    <property type="evidence" value="ECO:0007669"/>
    <property type="project" value="UniProtKB-KW"/>
</dbReference>
<dbReference type="PROSITE" id="PS50893">
    <property type="entry name" value="ABC_TRANSPORTER_2"/>
    <property type="match status" value="1"/>
</dbReference>
<evidence type="ECO:0000256" key="5">
    <source>
        <dbReference type="ARBA" id="ARBA00022989"/>
    </source>
</evidence>